<dbReference type="GO" id="GO:0008973">
    <property type="term" value="F:phosphopentomutase activity"/>
    <property type="evidence" value="ECO:0007669"/>
    <property type="project" value="TreeGrafter"/>
</dbReference>
<dbReference type="Gene3D" id="3.30.310.50">
    <property type="entry name" value="Alpha-D-phosphohexomutase, C-terminal domain"/>
    <property type="match status" value="1"/>
</dbReference>
<dbReference type="EMBL" id="SNZK01000001">
    <property type="protein sequence ID" value="TDR55211.1"/>
    <property type="molecule type" value="Genomic_DNA"/>
</dbReference>
<evidence type="ECO:0000256" key="7">
    <source>
        <dbReference type="ARBA" id="ARBA00022526"/>
    </source>
</evidence>
<dbReference type="Pfam" id="PF02879">
    <property type="entry name" value="PGM_PMM_II"/>
    <property type="match status" value="1"/>
</dbReference>
<evidence type="ECO:0000313" key="20">
    <source>
        <dbReference type="EMBL" id="TDR55211.1"/>
    </source>
</evidence>
<dbReference type="GO" id="GO:0004614">
    <property type="term" value="F:phosphoglucomutase activity"/>
    <property type="evidence" value="ECO:0007669"/>
    <property type="project" value="UniProtKB-EC"/>
</dbReference>
<evidence type="ECO:0000256" key="13">
    <source>
        <dbReference type="ARBA" id="ARBA00041398"/>
    </source>
</evidence>
<dbReference type="STRING" id="1265846.PROCOU_04231"/>
<dbReference type="GO" id="GO:0000287">
    <property type="term" value="F:magnesium ion binding"/>
    <property type="evidence" value="ECO:0007669"/>
    <property type="project" value="InterPro"/>
</dbReference>
<dbReference type="GO" id="GO:0006166">
    <property type="term" value="P:purine ribonucleoside salvage"/>
    <property type="evidence" value="ECO:0007669"/>
    <property type="project" value="TreeGrafter"/>
</dbReference>
<accession>A0A4R6ZRC2</accession>
<dbReference type="InterPro" id="IPR005843">
    <property type="entry name" value="A-D-PHexomutase_C"/>
</dbReference>
<evidence type="ECO:0000259" key="16">
    <source>
        <dbReference type="Pfam" id="PF00408"/>
    </source>
</evidence>
<gene>
    <name evidence="20" type="ORF">DFP96_101140</name>
</gene>
<comment type="catalytic activity">
    <reaction evidence="1">
        <text>alpha-D-glucose 1-phosphate = alpha-D-glucose 6-phosphate</text>
        <dbReference type="Rhea" id="RHEA:23536"/>
        <dbReference type="ChEBI" id="CHEBI:58225"/>
        <dbReference type="ChEBI" id="CHEBI:58601"/>
        <dbReference type="EC" id="5.4.2.2"/>
    </reaction>
</comment>
<dbReference type="PANTHER" id="PTHR45745:SF1">
    <property type="entry name" value="PHOSPHOGLUCOMUTASE 2B-RELATED"/>
    <property type="match status" value="1"/>
</dbReference>
<keyword evidence="9 15" id="KW-0479">Metal-binding</keyword>
<dbReference type="EC" id="5.4.2.2" evidence="6"/>
<keyword evidence="11" id="KW-0413">Isomerase</keyword>
<feature type="domain" description="Alpha-D-phosphohexomutase alpha/beta/alpha" evidence="19">
    <location>
        <begin position="322"/>
        <end position="442"/>
    </location>
</feature>
<dbReference type="InterPro" id="IPR016055">
    <property type="entry name" value="A-D-PHexomutase_a/b/a-I/II/III"/>
</dbReference>
<dbReference type="InterPro" id="IPR005846">
    <property type="entry name" value="A-D-PHexomutase_a/b/a-III"/>
</dbReference>
<evidence type="ECO:0000256" key="12">
    <source>
        <dbReference type="ARBA" id="ARBA00039995"/>
    </source>
</evidence>
<comment type="pathway">
    <text evidence="3">Glycolipid metabolism; diglucosyl-diacylglycerol biosynthesis.</text>
</comment>
<dbReference type="Pfam" id="PF02878">
    <property type="entry name" value="PGM_PMM_I"/>
    <property type="match status" value="1"/>
</dbReference>
<feature type="domain" description="Alpha-D-phosphohexomutase alpha/beta/alpha" evidence="17">
    <location>
        <begin position="42"/>
        <end position="178"/>
    </location>
</feature>
<proteinExistence type="inferred from homology"/>
<dbReference type="CDD" id="cd05799">
    <property type="entry name" value="PGM2"/>
    <property type="match status" value="1"/>
</dbReference>
<dbReference type="InterPro" id="IPR005844">
    <property type="entry name" value="A-D-PHexomutase_a/b/a-I"/>
</dbReference>
<evidence type="ECO:0000256" key="14">
    <source>
        <dbReference type="ARBA" id="ARBA00041467"/>
    </source>
</evidence>
<dbReference type="PRINTS" id="PR00509">
    <property type="entry name" value="PGMPMM"/>
</dbReference>
<evidence type="ECO:0000313" key="21">
    <source>
        <dbReference type="Proteomes" id="UP000295558"/>
    </source>
</evidence>
<organism evidence="20 21">
    <name type="scientific">Listeria rocourtiae</name>
    <dbReference type="NCBI Taxonomy" id="647910"/>
    <lineage>
        <taxon>Bacteria</taxon>
        <taxon>Bacillati</taxon>
        <taxon>Bacillota</taxon>
        <taxon>Bacilli</taxon>
        <taxon>Bacillales</taxon>
        <taxon>Listeriaceae</taxon>
        <taxon>Listeria</taxon>
    </lineage>
</organism>
<evidence type="ECO:0000259" key="19">
    <source>
        <dbReference type="Pfam" id="PF02880"/>
    </source>
</evidence>
<feature type="domain" description="Alpha-D-phosphohexomutase alpha/beta/alpha" evidence="18">
    <location>
        <begin position="208"/>
        <end position="312"/>
    </location>
</feature>
<protein>
    <recommendedName>
        <fullName evidence="12">Phosphoglucomutase</fullName>
        <ecNumber evidence="6">5.4.2.2</ecNumber>
    </recommendedName>
    <alternativeName>
        <fullName evidence="14">Alpha-phosphoglucomutase</fullName>
    </alternativeName>
    <alternativeName>
        <fullName evidence="13">Glucose phosphomutase</fullName>
    </alternativeName>
</protein>
<keyword evidence="7" id="KW-0313">Glucose metabolism</keyword>
<evidence type="ECO:0000259" key="18">
    <source>
        <dbReference type="Pfam" id="PF02879"/>
    </source>
</evidence>
<evidence type="ECO:0000256" key="2">
    <source>
        <dbReference type="ARBA" id="ARBA00001946"/>
    </source>
</evidence>
<dbReference type="Pfam" id="PF02880">
    <property type="entry name" value="PGM_PMM_III"/>
    <property type="match status" value="1"/>
</dbReference>
<evidence type="ECO:0000256" key="6">
    <source>
        <dbReference type="ARBA" id="ARBA00012728"/>
    </source>
</evidence>
<evidence type="ECO:0000256" key="10">
    <source>
        <dbReference type="ARBA" id="ARBA00022842"/>
    </source>
</evidence>
<reference evidence="20 21" key="1">
    <citation type="submission" date="2019-03" db="EMBL/GenBank/DDBJ databases">
        <title>Genomic Encyclopedia of Type Strains, Phase III (KMG-III): the genomes of soil and plant-associated and newly described type strains.</title>
        <authorList>
            <person name="Whitman W."/>
        </authorList>
    </citation>
    <scope>NUCLEOTIDE SEQUENCE [LARGE SCALE GENOMIC DNA]</scope>
    <source>
        <strain evidence="20 21">CECT 7972</strain>
    </source>
</reference>
<dbReference type="Proteomes" id="UP000295558">
    <property type="component" value="Unassembled WGS sequence"/>
</dbReference>
<dbReference type="InterPro" id="IPR005841">
    <property type="entry name" value="Alpha-D-phosphohexomutase_SF"/>
</dbReference>
<dbReference type="SUPFAM" id="SSF53738">
    <property type="entry name" value="Phosphoglucomutase, first 3 domains"/>
    <property type="match status" value="3"/>
</dbReference>
<keyword evidence="10 15" id="KW-0460">Magnesium</keyword>
<evidence type="ECO:0000256" key="11">
    <source>
        <dbReference type="ARBA" id="ARBA00023235"/>
    </source>
</evidence>
<keyword evidence="8" id="KW-0597">Phosphoprotein</keyword>
<dbReference type="Gene3D" id="3.40.120.10">
    <property type="entry name" value="Alpha-D-Glucose-1,6-Bisphosphate, subunit A, domain 3"/>
    <property type="match status" value="3"/>
</dbReference>
<evidence type="ECO:0000256" key="4">
    <source>
        <dbReference type="ARBA" id="ARBA00005189"/>
    </source>
</evidence>
<evidence type="ECO:0000256" key="5">
    <source>
        <dbReference type="ARBA" id="ARBA00010231"/>
    </source>
</evidence>
<comment type="pathway">
    <text evidence="4">Lipid metabolism.</text>
</comment>
<evidence type="ECO:0000256" key="8">
    <source>
        <dbReference type="ARBA" id="ARBA00022553"/>
    </source>
</evidence>
<evidence type="ECO:0000256" key="9">
    <source>
        <dbReference type="ARBA" id="ARBA00022723"/>
    </source>
</evidence>
<dbReference type="GO" id="GO:0006006">
    <property type="term" value="P:glucose metabolic process"/>
    <property type="evidence" value="ECO:0007669"/>
    <property type="project" value="UniProtKB-KW"/>
</dbReference>
<evidence type="ECO:0000256" key="15">
    <source>
        <dbReference type="RuleBase" id="RU004326"/>
    </source>
</evidence>
<dbReference type="RefSeq" id="WP_036069724.1">
    <property type="nucleotide sequence ID" value="NZ_JAASUO010000001.1"/>
</dbReference>
<dbReference type="OrthoDB" id="9806956at2"/>
<comment type="caution">
    <text evidence="20">The sequence shown here is derived from an EMBL/GenBank/DDBJ whole genome shotgun (WGS) entry which is preliminary data.</text>
</comment>
<dbReference type="AlphaFoldDB" id="A0A4R6ZRC2"/>
<dbReference type="PROSITE" id="PS00710">
    <property type="entry name" value="PGM_PMM"/>
    <property type="match status" value="1"/>
</dbReference>
<keyword evidence="21" id="KW-1185">Reference proteome</keyword>
<dbReference type="InterPro" id="IPR005845">
    <property type="entry name" value="A-D-PHexomutase_a/b/a-II"/>
</dbReference>
<sequence>MTWQVNWQKWSVASKDDVALQHEMTELSDEKMKREHFYRYLAFGTGGMRGEIGCGTNRINKYMIRWVASGVAAHIVEQGCQADGVAIAYDSRHFSAEFALEAARVLGAAGIKVYLSDTLRPTPELSFMVRKWGTAAGIVITASHNPAEYNGFKVYGADGCQITLDVADRITAYLKRISDLFAIPVVEEAALIKTGLLVQIGDEADIAYLEQVRAVTQNKELTKMHGNKLKIVYTALHGTGGPLVTQSLAQAGFTNVSVVAEQSIPDGAFPTVTSPNPEDHAAFRMAIEASDNADILMATDPDADRIGVAVKNEQGTYQILTGNQLGALLLHYLVTEKKIPANSALIKTIVTSNLGEKIAQKYGVKIYNTLTGFKFIGEKIAEWEKSGEATFLFGYEESYGYLVEPFVRDKDAIQAALLTAEVALAFQLQGKTLYEGLQTIYNEFGYHEESLHTITAKGEEGIARIQAIMQTMRKKTIDGITSKEDYQTGVQTNYQTDTTQKITLPKSDVLKFHLADGSWFCIRPSGTEPKCKIYFSCAGDTAKEARGRLQNLEKQVLVEIENIEL</sequence>
<comment type="cofactor">
    <cofactor evidence="2">
        <name>Mg(2+)</name>
        <dbReference type="ChEBI" id="CHEBI:18420"/>
    </cofactor>
</comment>
<comment type="similarity">
    <text evidence="5 15">Belongs to the phosphohexose mutase family.</text>
</comment>
<dbReference type="InterPro" id="IPR016066">
    <property type="entry name" value="A-D-PHexomutase_CS"/>
</dbReference>
<dbReference type="Pfam" id="PF00408">
    <property type="entry name" value="PGM_PMM_IV"/>
    <property type="match status" value="1"/>
</dbReference>
<dbReference type="PANTHER" id="PTHR45745">
    <property type="entry name" value="PHOSPHOMANNOMUTASE 45A"/>
    <property type="match status" value="1"/>
</dbReference>
<dbReference type="InterPro" id="IPR036900">
    <property type="entry name" value="A-D-PHexomutase_C_sf"/>
</dbReference>
<dbReference type="SUPFAM" id="SSF55957">
    <property type="entry name" value="Phosphoglucomutase, C-terminal domain"/>
    <property type="match status" value="1"/>
</dbReference>
<evidence type="ECO:0000259" key="17">
    <source>
        <dbReference type="Pfam" id="PF02878"/>
    </source>
</evidence>
<evidence type="ECO:0000256" key="1">
    <source>
        <dbReference type="ARBA" id="ARBA00000443"/>
    </source>
</evidence>
<evidence type="ECO:0000256" key="3">
    <source>
        <dbReference type="ARBA" id="ARBA00005164"/>
    </source>
</evidence>
<feature type="domain" description="Alpha-D-phosphohexomutase C-terminal" evidence="16">
    <location>
        <begin position="497"/>
        <end position="547"/>
    </location>
</feature>
<name>A0A4R6ZRC2_9LIST</name>
<keyword evidence="7" id="KW-0119">Carbohydrate metabolism</keyword>